<name>A0A0D6P7N1_9PROT</name>
<comment type="caution">
    <text evidence="2">The sequence shown here is derived from an EMBL/GenBank/DDBJ whole genome shotgun (WGS) entry which is preliminary data.</text>
</comment>
<evidence type="ECO:0000313" key="3">
    <source>
        <dbReference type="Proteomes" id="UP000032680"/>
    </source>
</evidence>
<gene>
    <name evidence="2" type="ORF">Asru_0454_02</name>
</gene>
<sequence>MTQSTWSPRMIALALIGATAAASGAPVRAETTPQVTAMVESLSAPIAGLAALDYLPAGRALALPAGATLVLDYLGACVRETITAGADGSTVRIGPDQSAVTHGRVVRRRMDCDGDELQISAAQADVGGVAVSRGIGPALPSLTVHGTMPVIAAPLDAPVHIVRLDADAPEQEVRPSAGGGGGTGRTLIDLARAGTALAPGGTYRITQGQRAVVIRIDPAARPGPLPVMLRLVPL</sequence>
<feature type="chain" id="PRO_5002309552" evidence="1">
    <location>
        <begin position="30"/>
        <end position="234"/>
    </location>
</feature>
<evidence type="ECO:0000313" key="2">
    <source>
        <dbReference type="EMBL" id="GAN77770.1"/>
    </source>
</evidence>
<keyword evidence="3" id="KW-1185">Reference proteome</keyword>
<dbReference type="OrthoDB" id="7346346at2"/>
<dbReference type="AlphaFoldDB" id="A0A0D6P7N1"/>
<dbReference type="RefSeq" id="WP_148360592.1">
    <property type="nucleotide sequence ID" value="NZ_BANB01000454.1"/>
</dbReference>
<reference evidence="2 3" key="1">
    <citation type="submission" date="2012-11" db="EMBL/GenBank/DDBJ databases">
        <title>Whole genome sequence of Acidisphaera rubrifaciens HS-AP3.</title>
        <authorList>
            <person name="Azuma Y."/>
            <person name="Higashiura N."/>
            <person name="Hirakawa H."/>
            <person name="Matsushita K."/>
        </authorList>
    </citation>
    <scope>NUCLEOTIDE SEQUENCE [LARGE SCALE GENOMIC DNA]</scope>
    <source>
        <strain evidence="2 3">HS-AP3</strain>
    </source>
</reference>
<proteinExistence type="predicted"/>
<protein>
    <submittedName>
        <fullName evidence="2">Uncharacterized protein</fullName>
    </submittedName>
</protein>
<organism evidence="2 3">
    <name type="scientific">Acidisphaera rubrifaciens HS-AP3</name>
    <dbReference type="NCBI Taxonomy" id="1231350"/>
    <lineage>
        <taxon>Bacteria</taxon>
        <taxon>Pseudomonadati</taxon>
        <taxon>Pseudomonadota</taxon>
        <taxon>Alphaproteobacteria</taxon>
        <taxon>Acetobacterales</taxon>
        <taxon>Acetobacteraceae</taxon>
        <taxon>Acidisphaera</taxon>
    </lineage>
</organism>
<dbReference type="Proteomes" id="UP000032680">
    <property type="component" value="Unassembled WGS sequence"/>
</dbReference>
<dbReference type="EMBL" id="BANB01000454">
    <property type="protein sequence ID" value="GAN77770.1"/>
    <property type="molecule type" value="Genomic_DNA"/>
</dbReference>
<feature type="signal peptide" evidence="1">
    <location>
        <begin position="1"/>
        <end position="29"/>
    </location>
</feature>
<keyword evidence="1" id="KW-0732">Signal</keyword>
<evidence type="ECO:0000256" key="1">
    <source>
        <dbReference type="SAM" id="SignalP"/>
    </source>
</evidence>
<accession>A0A0D6P7N1</accession>